<dbReference type="GO" id="GO:0003700">
    <property type="term" value="F:DNA-binding transcription factor activity"/>
    <property type="evidence" value="ECO:0007669"/>
    <property type="project" value="InterPro"/>
</dbReference>
<dbReference type="SUPFAM" id="SSF46785">
    <property type="entry name" value="Winged helix' DNA-binding domain"/>
    <property type="match status" value="1"/>
</dbReference>
<accession>A0A2D0AAG9</accession>
<feature type="domain" description="HTH lysR-type" evidence="9">
    <location>
        <begin position="6"/>
        <end position="63"/>
    </location>
</feature>
<dbReference type="InterPro" id="IPR000847">
    <property type="entry name" value="LysR_HTH_N"/>
</dbReference>
<evidence type="ECO:0000313" key="10">
    <source>
        <dbReference type="EMBL" id="OWO91593.1"/>
    </source>
</evidence>
<evidence type="ECO:0000256" key="5">
    <source>
        <dbReference type="ARBA" id="ARBA00023015"/>
    </source>
</evidence>
<evidence type="ECO:0000256" key="8">
    <source>
        <dbReference type="ARBA" id="ARBA00023163"/>
    </source>
</evidence>
<comment type="caution">
    <text evidence="10">The sequence shown here is derived from an EMBL/GenBank/DDBJ whole genome shotgun (WGS) entry which is preliminary data.</text>
</comment>
<keyword evidence="6" id="KW-0238">DNA-binding</keyword>
<evidence type="ECO:0000256" key="3">
    <source>
        <dbReference type="ARBA" id="ARBA00022458"/>
    </source>
</evidence>
<keyword evidence="3" id="KW-0536">Nodulation</keyword>
<dbReference type="Gene3D" id="3.40.190.10">
    <property type="entry name" value="Periplasmic binding protein-like II"/>
    <property type="match status" value="2"/>
</dbReference>
<protein>
    <submittedName>
        <fullName evidence="10">LysR family transcriptional regulator</fullName>
    </submittedName>
</protein>
<dbReference type="PANTHER" id="PTHR30118">
    <property type="entry name" value="HTH-TYPE TRANSCRIPTIONAL REGULATOR LEUO-RELATED"/>
    <property type="match status" value="1"/>
</dbReference>
<comment type="function">
    <text evidence="1">NodD regulates the expression of the nodABCFE genes which encode other nodulation proteins. NodD is also a negative regulator of its own expression. Binds flavonoids as inducers.</text>
</comment>
<evidence type="ECO:0000256" key="4">
    <source>
        <dbReference type="ARBA" id="ARBA00022491"/>
    </source>
</evidence>
<dbReference type="InterPro" id="IPR036390">
    <property type="entry name" value="WH_DNA-bd_sf"/>
</dbReference>
<keyword evidence="8" id="KW-0804">Transcription</keyword>
<dbReference type="InterPro" id="IPR037416">
    <property type="entry name" value="NodD_PBP2"/>
</dbReference>
<keyword evidence="4" id="KW-0678">Repressor</keyword>
<dbReference type="Proteomes" id="UP000197269">
    <property type="component" value="Unassembled WGS sequence"/>
</dbReference>
<organism evidence="10 11">
    <name type="scientific">Rhizobium esperanzae</name>
    <dbReference type="NCBI Taxonomy" id="1967781"/>
    <lineage>
        <taxon>Bacteria</taxon>
        <taxon>Pseudomonadati</taxon>
        <taxon>Pseudomonadota</taxon>
        <taxon>Alphaproteobacteria</taxon>
        <taxon>Hyphomicrobiales</taxon>
        <taxon>Rhizobiaceae</taxon>
        <taxon>Rhizobium/Agrobacterium group</taxon>
        <taxon>Rhizobium</taxon>
    </lineage>
</organism>
<sequence length="314" mass="35248">MRFKGLDLNLLVALDALTTERNLTAAARSINLSQPAMSAAIGRLRDYFRDELFTMNGRELRLTPRAEGLASAVRETLLQVQCSIISWEPFNPSKSDRCFRIVLSDFMMLIYFNKIIERVAREAPAVSFELLPLDSDPYEMLSRGDVDFLILPEFFLSGAHPSAKLFTEKFVCVACSTNVDLPSALTIEQYVSMGHVAAAFGRFLKPSVEGWFLLENGIQRRVEVVVQGFSLIPSVLRGTKRIANLPLRLVEHYESTFPLRIINLPLPLPVFSEAVQWPALHNADPGSIWFREILVEEASHMISSNAPKIHGSLQ</sequence>
<keyword evidence="5" id="KW-0805">Transcription regulation</keyword>
<dbReference type="PANTHER" id="PTHR30118:SF6">
    <property type="entry name" value="HTH-TYPE TRANSCRIPTIONAL REGULATOR LEUO"/>
    <property type="match status" value="1"/>
</dbReference>
<comment type="similarity">
    <text evidence="2">Belongs to the LysR transcriptional regulatory family.</text>
</comment>
<proteinExistence type="inferred from homology"/>
<evidence type="ECO:0000256" key="6">
    <source>
        <dbReference type="ARBA" id="ARBA00023125"/>
    </source>
</evidence>
<dbReference type="Gene3D" id="1.10.10.10">
    <property type="entry name" value="Winged helix-like DNA-binding domain superfamily/Winged helix DNA-binding domain"/>
    <property type="match status" value="1"/>
</dbReference>
<name>A0A2D0AAG9_9HYPH</name>
<evidence type="ECO:0000313" key="11">
    <source>
        <dbReference type="Proteomes" id="UP000197269"/>
    </source>
</evidence>
<evidence type="ECO:0000259" key="9">
    <source>
        <dbReference type="PROSITE" id="PS50931"/>
    </source>
</evidence>
<dbReference type="PRINTS" id="PR00039">
    <property type="entry name" value="HTHLYSR"/>
</dbReference>
<dbReference type="EMBL" id="MXPU01000023">
    <property type="protein sequence ID" value="OWO91593.1"/>
    <property type="molecule type" value="Genomic_DNA"/>
</dbReference>
<dbReference type="CDD" id="cd08462">
    <property type="entry name" value="PBP2_NodD"/>
    <property type="match status" value="1"/>
</dbReference>
<keyword evidence="7" id="KW-0010">Activator</keyword>
<dbReference type="PROSITE" id="PS50931">
    <property type="entry name" value="HTH_LYSR"/>
    <property type="match status" value="1"/>
</dbReference>
<dbReference type="InterPro" id="IPR050389">
    <property type="entry name" value="LysR-type_TF"/>
</dbReference>
<reference evidence="10 11" key="1">
    <citation type="submission" date="2017-03" db="EMBL/GenBank/DDBJ databases">
        <title>Genome of strain Rhizobium sp. CNPSo 668.</title>
        <authorList>
            <person name="Ribeiro R."/>
        </authorList>
    </citation>
    <scope>NUCLEOTIDE SEQUENCE [LARGE SCALE GENOMIC DNA]</scope>
    <source>
        <strain evidence="10 11">CNPSo 668</strain>
    </source>
</reference>
<dbReference type="InterPro" id="IPR036388">
    <property type="entry name" value="WH-like_DNA-bd_sf"/>
</dbReference>
<evidence type="ECO:0000256" key="1">
    <source>
        <dbReference type="ARBA" id="ARBA00003502"/>
    </source>
</evidence>
<evidence type="ECO:0000256" key="7">
    <source>
        <dbReference type="ARBA" id="ARBA00023159"/>
    </source>
</evidence>
<dbReference type="Pfam" id="PF03466">
    <property type="entry name" value="LysR_substrate"/>
    <property type="match status" value="1"/>
</dbReference>
<dbReference type="Pfam" id="PF00126">
    <property type="entry name" value="HTH_1"/>
    <property type="match status" value="1"/>
</dbReference>
<dbReference type="AlphaFoldDB" id="A0A2D0AAG9"/>
<gene>
    <name evidence="10" type="ORF">B5E41_26785</name>
</gene>
<dbReference type="SUPFAM" id="SSF53850">
    <property type="entry name" value="Periplasmic binding protein-like II"/>
    <property type="match status" value="1"/>
</dbReference>
<dbReference type="RefSeq" id="WP_088396764.1">
    <property type="nucleotide sequence ID" value="NZ_MXPU01000023.1"/>
</dbReference>
<dbReference type="InterPro" id="IPR005119">
    <property type="entry name" value="LysR_subst-bd"/>
</dbReference>
<evidence type="ECO:0000256" key="2">
    <source>
        <dbReference type="ARBA" id="ARBA00009437"/>
    </source>
</evidence>
<dbReference type="GO" id="GO:0003677">
    <property type="term" value="F:DNA binding"/>
    <property type="evidence" value="ECO:0007669"/>
    <property type="project" value="UniProtKB-KW"/>
</dbReference>